<evidence type="ECO:0000313" key="4">
    <source>
        <dbReference type="Proteomes" id="UP000002358"/>
    </source>
</evidence>
<dbReference type="RefSeq" id="XP_016841097.1">
    <property type="nucleotide sequence ID" value="XM_016985608.3"/>
</dbReference>
<keyword evidence="4" id="KW-1185">Reference proteome</keyword>
<dbReference type="EnsemblMetazoa" id="XM_016985608">
    <property type="protein sequence ID" value="XP_016841097"/>
    <property type="gene ID" value="LOC100119805"/>
</dbReference>
<feature type="compositionally biased region" description="Polar residues" evidence="2">
    <location>
        <begin position="173"/>
        <end position="182"/>
    </location>
</feature>
<reference evidence="3" key="1">
    <citation type="submission" date="2021-01" db="UniProtKB">
        <authorList>
            <consortium name="EnsemblMetazoa"/>
        </authorList>
    </citation>
    <scope>IDENTIFICATION</scope>
</reference>
<dbReference type="Proteomes" id="UP000002358">
    <property type="component" value="Chromosome 5"/>
</dbReference>
<sequence>MNHTINNLLLPMFSNAQRFLVTLLCGMLQIYSKVMILTDACLSPHKNIVIIEYYEDKRKKECQEITELFDENKSLRDEMKKLRTEMRLLREDNRNLSSKLRSANNMIRILTKTRENADECKTPTKGLNLLSVENLLKEKINNKALVSSNLNLKFKKVKFDFRTDSKVKPNEATKPNNKSILKSRNEEPNNLKNILKKIENKQSTTSSFIQSKPRLLTTRKNLTSKNNSIKEPKNTKESRKLDAVQKLRENWKKEIPKGALTSRFQLQKTTDLNYSRSCKQNNNINDETYVIE</sequence>
<dbReference type="OrthoDB" id="10644674at2759"/>
<dbReference type="InParanoid" id="A0A7M7J485"/>
<evidence type="ECO:0000313" key="3">
    <source>
        <dbReference type="EnsemblMetazoa" id="XP_016841097"/>
    </source>
</evidence>
<feature type="compositionally biased region" description="Basic and acidic residues" evidence="2">
    <location>
        <begin position="228"/>
        <end position="241"/>
    </location>
</feature>
<keyword evidence="1" id="KW-0175">Coiled coil</keyword>
<dbReference type="SMR" id="A0A7M7J485"/>
<dbReference type="AlphaFoldDB" id="A0A7M7J485"/>
<dbReference type="GeneID" id="100119805"/>
<evidence type="ECO:0000256" key="2">
    <source>
        <dbReference type="SAM" id="MobiDB-lite"/>
    </source>
</evidence>
<accession>A0A7M7J485</accession>
<feature type="region of interest" description="Disordered" evidence="2">
    <location>
        <begin position="167"/>
        <end position="188"/>
    </location>
</feature>
<feature type="coiled-coil region" evidence="1">
    <location>
        <begin position="58"/>
        <end position="106"/>
    </location>
</feature>
<evidence type="ECO:0000256" key="1">
    <source>
        <dbReference type="SAM" id="Coils"/>
    </source>
</evidence>
<proteinExistence type="predicted"/>
<feature type="region of interest" description="Disordered" evidence="2">
    <location>
        <begin position="221"/>
        <end position="241"/>
    </location>
</feature>
<name>A0A7M7J485_NASVI</name>
<protein>
    <submittedName>
        <fullName evidence="3">Uncharacterized protein</fullName>
    </submittedName>
</protein>
<organism evidence="3 4">
    <name type="scientific">Nasonia vitripennis</name>
    <name type="common">Parasitic wasp</name>
    <dbReference type="NCBI Taxonomy" id="7425"/>
    <lineage>
        <taxon>Eukaryota</taxon>
        <taxon>Metazoa</taxon>
        <taxon>Ecdysozoa</taxon>
        <taxon>Arthropoda</taxon>
        <taxon>Hexapoda</taxon>
        <taxon>Insecta</taxon>
        <taxon>Pterygota</taxon>
        <taxon>Neoptera</taxon>
        <taxon>Endopterygota</taxon>
        <taxon>Hymenoptera</taxon>
        <taxon>Apocrita</taxon>
        <taxon>Proctotrupomorpha</taxon>
        <taxon>Chalcidoidea</taxon>
        <taxon>Pteromalidae</taxon>
        <taxon>Pteromalinae</taxon>
        <taxon>Nasonia</taxon>
    </lineage>
</organism>